<dbReference type="NCBIfam" id="NF041504">
    <property type="entry name" value="AccA_sub"/>
    <property type="match status" value="1"/>
</dbReference>
<evidence type="ECO:0000256" key="3">
    <source>
        <dbReference type="ARBA" id="ARBA00022679"/>
    </source>
</evidence>
<organism evidence="12 13">
    <name type="scientific">Croceibacterium soli</name>
    <dbReference type="NCBI Taxonomy" id="1739690"/>
    <lineage>
        <taxon>Bacteria</taxon>
        <taxon>Pseudomonadati</taxon>
        <taxon>Pseudomonadota</taxon>
        <taxon>Alphaproteobacteria</taxon>
        <taxon>Sphingomonadales</taxon>
        <taxon>Erythrobacteraceae</taxon>
        <taxon>Croceibacterium</taxon>
    </lineage>
</organism>
<dbReference type="PANTHER" id="PTHR42853">
    <property type="entry name" value="ACETYL-COENZYME A CARBOXYLASE CARBOXYL TRANSFERASE SUBUNIT ALPHA"/>
    <property type="match status" value="1"/>
</dbReference>
<evidence type="ECO:0000256" key="7">
    <source>
        <dbReference type="ARBA" id="ARBA00023098"/>
    </source>
</evidence>
<evidence type="ECO:0000259" key="11">
    <source>
        <dbReference type="PROSITE" id="PS50989"/>
    </source>
</evidence>
<keyword evidence="13" id="KW-1185">Reference proteome</keyword>
<accession>A0A6I4UWG9</accession>
<dbReference type="OrthoDB" id="9808023at2"/>
<protein>
    <recommendedName>
        <fullName evidence="10">Acetyl-coenzyme A carboxylase carboxyl transferase subunit alpha</fullName>
        <shortName evidence="10">ACCase subunit alpha</shortName>
        <shortName evidence="10">Acetyl-CoA carboxylase carboxyltransferase subunit alpha</shortName>
        <ecNumber evidence="10">2.1.3.15</ecNumber>
    </recommendedName>
</protein>
<comment type="subcellular location">
    <subcellularLocation>
        <location evidence="10">Cytoplasm</location>
    </subcellularLocation>
</comment>
<dbReference type="HAMAP" id="MF_00823">
    <property type="entry name" value="AcetylCoA_CT_alpha"/>
    <property type="match status" value="1"/>
</dbReference>
<dbReference type="NCBIfam" id="TIGR00513">
    <property type="entry name" value="accA"/>
    <property type="match status" value="1"/>
</dbReference>
<evidence type="ECO:0000313" key="13">
    <source>
        <dbReference type="Proteomes" id="UP000469159"/>
    </source>
</evidence>
<keyword evidence="6 10" id="KW-0067">ATP-binding</keyword>
<comment type="pathway">
    <text evidence="1 10">Lipid metabolism; malonyl-CoA biosynthesis; malonyl-CoA from acetyl-CoA: step 1/1.</text>
</comment>
<dbReference type="GO" id="GO:0006633">
    <property type="term" value="P:fatty acid biosynthetic process"/>
    <property type="evidence" value="ECO:0007669"/>
    <property type="project" value="UniProtKB-KW"/>
</dbReference>
<evidence type="ECO:0000256" key="1">
    <source>
        <dbReference type="ARBA" id="ARBA00004956"/>
    </source>
</evidence>
<evidence type="ECO:0000256" key="2">
    <source>
        <dbReference type="ARBA" id="ARBA00022516"/>
    </source>
</evidence>
<comment type="similarity">
    <text evidence="10">Belongs to the AccA family.</text>
</comment>
<dbReference type="InterPro" id="IPR029045">
    <property type="entry name" value="ClpP/crotonase-like_dom_sf"/>
</dbReference>
<dbReference type="EMBL" id="WTYK01000003">
    <property type="protein sequence ID" value="MXP41335.1"/>
    <property type="molecule type" value="Genomic_DNA"/>
</dbReference>
<dbReference type="Pfam" id="PF03255">
    <property type="entry name" value="ACCA"/>
    <property type="match status" value="1"/>
</dbReference>
<comment type="subunit">
    <text evidence="10">Acetyl-CoA carboxylase is a heterohexamer composed of biotin carboxyl carrier protein (AccB), biotin carboxylase (AccC) and two subunits each of ACCase subunit alpha (AccA) and ACCase subunit beta (AccD).</text>
</comment>
<dbReference type="UniPathway" id="UPA00655">
    <property type="reaction ID" value="UER00711"/>
</dbReference>
<evidence type="ECO:0000256" key="10">
    <source>
        <dbReference type="HAMAP-Rule" id="MF_00823"/>
    </source>
</evidence>
<dbReference type="InterPro" id="IPR011763">
    <property type="entry name" value="COA_CT_C"/>
</dbReference>
<comment type="function">
    <text evidence="10">Component of the acetyl coenzyme A carboxylase (ACC) complex. First, biotin carboxylase catalyzes the carboxylation of biotin on its carrier protein (BCCP) and then the CO(2) group is transferred by the carboxyltransferase to acetyl-CoA to form malonyl-CoA.</text>
</comment>
<dbReference type="NCBIfam" id="NF004344">
    <property type="entry name" value="PRK05724.1"/>
    <property type="match status" value="1"/>
</dbReference>
<evidence type="ECO:0000256" key="6">
    <source>
        <dbReference type="ARBA" id="ARBA00022840"/>
    </source>
</evidence>
<dbReference type="Gene3D" id="3.90.226.10">
    <property type="entry name" value="2-enoyl-CoA Hydratase, Chain A, domain 1"/>
    <property type="match status" value="1"/>
</dbReference>
<reference evidence="12 13" key="1">
    <citation type="submission" date="2019-12" db="EMBL/GenBank/DDBJ databases">
        <title>Genomic-based taxomic classification of the family Erythrobacteraceae.</title>
        <authorList>
            <person name="Xu L."/>
        </authorList>
    </citation>
    <scope>NUCLEOTIDE SEQUENCE [LARGE SCALE GENOMIC DNA]</scope>
    <source>
        <strain evidence="12 13">MCCC 1K02066</strain>
    </source>
</reference>
<evidence type="ECO:0000256" key="5">
    <source>
        <dbReference type="ARBA" id="ARBA00022832"/>
    </source>
</evidence>
<gene>
    <name evidence="10" type="primary">accA</name>
    <name evidence="12" type="ORF">GRI75_06730</name>
</gene>
<evidence type="ECO:0000256" key="9">
    <source>
        <dbReference type="ARBA" id="ARBA00049152"/>
    </source>
</evidence>
<evidence type="ECO:0000256" key="4">
    <source>
        <dbReference type="ARBA" id="ARBA00022741"/>
    </source>
</evidence>
<dbReference type="RefSeq" id="WP_160746194.1">
    <property type="nucleotide sequence ID" value="NZ_WTYK01000003.1"/>
</dbReference>
<dbReference type="SUPFAM" id="SSF52096">
    <property type="entry name" value="ClpP/crotonase"/>
    <property type="match status" value="1"/>
</dbReference>
<keyword evidence="8 10" id="KW-0275">Fatty acid biosynthesis</keyword>
<sequence length="326" mass="35359">MISYLEFEKPVAALEARIAELRAASQGEDVDISAELKRLEAKSADLLVNTYKALTPWQKTQVARHPARPHFSDYVEMVFDDFVPLGGDRHFGEDEAILGGFATLRGRKIMLIGHEKGRDTQSRIRHNFGMGKPEGYRKAIRLMDIAGRFGLPVVTLVDTSGAFPGIEAEERGQAEAIARSTEACLALPTPMIATIVGEGGSGGAVALASAERVLMLEHAVYSVISPEGCASILWRTAEKAPQAAEAMKVTAQDLAELGVIDRIVGEPIGGAHRDAAATAQALGDALEEELDALSGKSAKQLRRIREDRFLRIGEHKPRREKRRSGT</sequence>
<dbReference type="PANTHER" id="PTHR42853:SF3">
    <property type="entry name" value="ACETYL-COENZYME A CARBOXYLASE CARBOXYL TRANSFERASE SUBUNIT ALPHA, CHLOROPLASTIC"/>
    <property type="match status" value="1"/>
</dbReference>
<dbReference type="GO" id="GO:0009317">
    <property type="term" value="C:acetyl-CoA carboxylase complex"/>
    <property type="evidence" value="ECO:0007669"/>
    <property type="project" value="InterPro"/>
</dbReference>
<keyword evidence="5 10" id="KW-0276">Fatty acid metabolism</keyword>
<feature type="domain" description="CoA carboxyltransferase C-terminal" evidence="11">
    <location>
        <begin position="38"/>
        <end position="292"/>
    </location>
</feature>
<dbReference type="GO" id="GO:0005524">
    <property type="term" value="F:ATP binding"/>
    <property type="evidence" value="ECO:0007669"/>
    <property type="project" value="UniProtKB-KW"/>
</dbReference>
<evidence type="ECO:0000256" key="8">
    <source>
        <dbReference type="ARBA" id="ARBA00023160"/>
    </source>
</evidence>
<keyword evidence="4 10" id="KW-0547">Nucleotide-binding</keyword>
<dbReference type="GO" id="GO:0016743">
    <property type="term" value="F:carboxyl- or carbamoyltransferase activity"/>
    <property type="evidence" value="ECO:0007669"/>
    <property type="project" value="UniProtKB-UniRule"/>
</dbReference>
<dbReference type="EC" id="2.1.3.15" evidence="10"/>
<proteinExistence type="inferred from homology"/>
<dbReference type="AlphaFoldDB" id="A0A6I4UWG9"/>
<comment type="catalytic activity">
    <reaction evidence="9 10">
        <text>N(6)-carboxybiotinyl-L-lysyl-[protein] + acetyl-CoA = N(6)-biotinyl-L-lysyl-[protein] + malonyl-CoA</text>
        <dbReference type="Rhea" id="RHEA:54728"/>
        <dbReference type="Rhea" id="RHEA-COMP:10505"/>
        <dbReference type="Rhea" id="RHEA-COMP:10506"/>
        <dbReference type="ChEBI" id="CHEBI:57288"/>
        <dbReference type="ChEBI" id="CHEBI:57384"/>
        <dbReference type="ChEBI" id="CHEBI:83144"/>
        <dbReference type="ChEBI" id="CHEBI:83145"/>
        <dbReference type="EC" id="2.1.3.15"/>
    </reaction>
</comment>
<name>A0A6I4UWG9_9SPHN</name>
<dbReference type="GO" id="GO:0003989">
    <property type="term" value="F:acetyl-CoA carboxylase activity"/>
    <property type="evidence" value="ECO:0007669"/>
    <property type="project" value="InterPro"/>
</dbReference>
<keyword evidence="3 10" id="KW-0808">Transferase</keyword>
<keyword evidence="10" id="KW-0963">Cytoplasm</keyword>
<evidence type="ECO:0000313" key="12">
    <source>
        <dbReference type="EMBL" id="MXP41335.1"/>
    </source>
</evidence>
<dbReference type="GO" id="GO:2001295">
    <property type="term" value="P:malonyl-CoA biosynthetic process"/>
    <property type="evidence" value="ECO:0007669"/>
    <property type="project" value="UniProtKB-UniRule"/>
</dbReference>
<keyword evidence="12" id="KW-0436">Ligase</keyword>
<keyword evidence="7 10" id="KW-0443">Lipid metabolism</keyword>
<keyword evidence="2 10" id="KW-0444">Lipid biosynthesis</keyword>
<dbReference type="InterPro" id="IPR001095">
    <property type="entry name" value="Acetyl_CoA_COase_a_su"/>
</dbReference>
<comment type="caution">
    <text evidence="12">The sequence shown here is derived from an EMBL/GenBank/DDBJ whole genome shotgun (WGS) entry which is preliminary data.</text>
</comment>
<dbReference type="PRINTS" id="PR01069">
    <property type="entry name" value="ACCCTRFRASEA"/>
</dbReference>
<dbReference type="PROSITE" id="PS50989">
    <property type="entry name" value="COA_CT_CTER"/>
    <property type="match status" value="1"/>
</dbReference>
<dbReference type="Proteomes" id="UP000469159">
    <property type="component" value="Unassembled WGS sequence"/>
</dbReference>